<evidence type="ECO:0000313" key="3">
    <source>
        <dbReference type="RefSeq" id="XP_027424246.1"/>
    </source>
</evidence>
<feature type="region of interest" description="Disordered" evidence="1">
    <location>
        <begin position="1"/>
        <end position="108"/>
    </location>
</feature>
<evidence type="ECO:0000256" key="1">
    <source>
        <dbReference type="SAM" id="MobiDB-lite"/>
    </source>
</evidence>
<dbReference type="OrthoDB" id="5876637at2759"/>
<feature type="compositionally biased region" description="Basic residues" evidence="1">
    <location>
        <begin position="163"/>
        <end position="174"/>
    </location>
</feature>
<feature type="compositionally biased region" description="Basic and acidic residues" evidence="1">
    <location>
        <begin position="151"/>
        <end position="162"/>
    </location>
</feature>
<reference evidence="3" key="1">
    <citation type="submission" date="2025-08" db="UniProtKB">
        <authorList>
            <consortium name="RefSeq"/>
        </authorList>
    </citation>
    <scope>IDENTIFICATION</scope>
    <source>
        <tissue evidence="3">Blood</tissue>
    </source>
</reference>
<keyword evidence="2" id="KW-1185">Reference proteome</keyword>
<dbReference type="GeneID" id="113908239"/>
<dbReference type="CTD" id="339230"/>
<feature type="compositionally biased region" description="Low complexity" evidence="1">
    <location>
        <begin position="1"/>
        <end position="13"/>
    </location>
</feature>
<dbReference type="InterPro" id="IPR026680">
    <property type="entry name" value="CCDC137"/>
</dbReference>
<dbReference type="AlphaFoldDB" id="A0A6J2AZL0"/>
<proteinExistence type="predicted"/>
<name>A0A6J2AZL0_ZALCA</name>
<dbReference type="PANTHER" id="PTHR21838">
    <property type="entry name" value="COILED-COIL DOMAIN-CONTAINING PROTEIN 137"/>
    <property type="match status" value="1"/>
</dbReference>
<protein>
    <submittedName>
        <fullName evidence="3">Coiled-coil domain-containing protein 137 isoform X1</fullName>
    </submittedName>
</protein>
<evidence type="ECO:0000313" key="2">
    <source>
        <dbReference type="Proteomes" id="UP000515165"/>
    </source>
</evidence>
<dbReference type="RefSeq" id="XP_027424246.1">
    <property type="nucleotide sequence ID" value="XM_027568445.2"/>
</dbReference>
<sequence>MAGPWPRGALPVGPAGPGGPGRPQGRQQQLRGKQHSAPWPGPRSKEKKKVNCKPKNQDEQEIPFRLREIMRSRQEMKNPISNKKRKKQAQAAFRKTLEKEAKGAEPDIAVPKFQQRKWESDGAYIQRMEEEAQHVLFLSKNQVARQPEVQEAPKKEKSEQKKAFQKRRLDRVRRRREEKAAERLEQELLRAWEEIADAEDAFEPWWHVPASDHVTGPTADYWGGERAGRAGLQGTKEAAGGSITAAALLSPPGFQEEGRDASVTARPGPPHLGLGRTWMAWNMLGPPGPPRTRSPVQKRLWAFALSFFLPKMAFL</sequence>
<dbReference type="KEGG" id="zca:113908239"/>
<dbReference type="GO" id="GO:0005634">
    <property type="term" value="C:nucleus"/>
    <property type="evidence" value="ECO:0007669"/>
    <property type="project" value="TreeGrafter"/>
</dbReference>
<feature type="compositionally biased region" description="Basic and acidic residues" evidence="1">
    <location>
        <begin position="55"/>
        <end position="76"/>
    </location>
</feature>
<dbReference type="PANTHER" id="PTHR21838:SF2">
    <property type="entry name" value="COILED-COIL DOMAIN-CONTAINING PROTEIN 137"/>
    <property type="match status" value="1"/>
</dbReference>
<gene>
    <name evidence="3" type="primary">CCDC137</name>
</gene>
<feature type="compositionally biased region" description="Basic and acidic residues" evidence="1">
    <location>
        <begin position="95"/>
        <end position="105"/>
    </location>
</feature>
<dbReference type="Proteomes" id="UP000515165">
    <property type="component" value="Chromosome 16"/>
</dbReference>
<organism evidence="2 3">
    <name type="scientific">Zalophus californianus</name>
    <name type="common">California sealion</name>
    <dbReference type="NCBI Taxonomy" id="9704"/>
    <lineage>
        <taxon>Eukaryota</taxon>
        <taxon>Metazoa</taxon>
        <taxon>Chordata</taxon>
        <taxon>Craniata</taxon>
        <taxon>Vertebrata</taxon>
        <taxon>Euteleostomi</taxon>
        <taxon>Mammalia</taxon>
        <taxon>Eutheria</taxon>
        <taxon>Laurasiatheria</taxon>
        <taxon>Carnivora</taxon>
        <taxon>Caniformia</taxon>
        <taxon>Pinnipedia</taxon>
        <taxon>Otariidae</taxon>
        <taxon>Zalophus</taxon>
    </lineage>
</organism>
<accession>A0A6J2AZL0</accession>
<feature type="region of interest" description="Disordered" evidence="1">
    <location>
        <begin position="145"/>
        <end position="175"/>
    </location>
</feature>